<accession>A0AAF3FL72</accession>
<organism evidence="1 2">
    <name type="scientific">Mesorhabditis belari</name>
    <dbReference type="NCBI Taxonomy" id="2138241"/>
    <lineage>
        <taxon>Eukaryota</taxon>
        <taxon>Metazoa</taxon>
        <taxon>Ecdysozoa</taxon>
        <taxon>Nematoda</taxon>
        <taxon>Chromadorea</taxon>
        <taxon>Rhabditida</taxon>
        <taxon>Rhabditina</taxon>
        <taxon>Rhabditomorpha</taxon>
        <taxon>Rhabditoidea</taxon>
        <taxon>Rhabditidae</taxon>
        <taxon>Mesorhabditinae</taxon>
        <taxon>Mesorhabditis</taxon>
    </lineage>
</organism>
<proteinExistence type="predicted"/>
<dbReference type="Proteomes" id="UP000887575">
    <property type="component" value="Unassembled WGS sequence"/>
</dbReference>
<keyword evidence="1" id="KW-1185">Reference proteome</keyword>
<name>A0AAF3FL72_9BILA</name>
<dbReference type="InterPro" id="IPR005331">
    <property type="entry name" value="Sulfotransferase"/>
</dbReference>
<dbReference type="GO" id="GO:0016020">
    <property type="term" value="C:membrane"/>
    <property type="evidence" value="ECO:0007669"/>
    <property type="project" value="InterPro"/>
</dbReference>
<sequence>MFFLLLLVIEVSCLLDCKRTFVPHRISASGNCVQRVPECDFACYVGNLYPQSLAICMTRHYVYDWFCQNDGAYATPVKYQKISRALKYEEIFCSDEKDCELLKPFYNFETRHMLAPKYGISTCVIYKNFSTVFTSIICYLFDAIAYKKEVPDMMKDTYFNRRCQLHNEVHGFGIKKEFKSERGNRWRNYVILREPEERFVSAFVDKCIFAKKQPEAHYYERVNPCYGCETNITCFIEKQYESLRAIANGTKQSAHTVEDAHFAPQTWHCEMKEFFTDYTFLKYTPSKTSALLDELFAEFEFFGVPRNITDDIRKQIIGRKTFHVTYDSDLPGKYRQEIRNSRYLREMLVKLYYFDYLYFHFPLPNLR</sequence>
<dbReference type="PANTHER" id="PTHR22900">
    <property type="entry name" value="PROTEIN CBG14245-RELATED"/>
    <property type="match status" value="1"/>
</dbReference>
<dbReference type="InterPro" id="IPR007669">
    <property type="entry name" value="Chst-1-like"/>
</dbReference>
<dbReference type="GO" id="GO:0050650">
    <property type="term" value="P:chondroitin sulfate proteoglycan biosynthetic process"/>
    <property type="evidence" value="ECO:0007669"/>
    <property type="project" value="InterPro"/>
</dbReference>
<dbReference type="AlphaFoldDB" id="A0AAF3FL72"/>
<dbReference type="GO" id="GO:0047756">
    <property type="term" value="F:chondroitin 4-sulfotransferase activity"/>
    <property type="evidence" value="ECO:0007669"/>
    <property type="project" value="InterPro"/>
</dbReference>
<reference evidence="2" key="1">
    <citation type="submission" date="2024-02" db="UniProtKB">
        <authorList>
            <consortium name="WormBaseParasite"/>
        </authorList>
    </citation>
    <scope>IDENTIFICATION</scope>
</reference>
<evidence type="ECO:0000313" key="2">
    <source>
        <dbReference type="WBParaSite" id="MBELARI_LOCUS7887"/>
    </source>
</evidence>
<dbReference type="PANTHER" id="PTHR22900:SF5">
    <property type="entry name" value="PROTEIN CBG14245"/>
    <property type="match status" value="1"/>
</dbReference>
<dbReference type="Pfam" id="PF03567">
    <property type="entry name" value="Sulfotransfer_2"/>
    <property type="match status" value="1"/>
</dbReference>
<protein>
    <submittedName>
        <fullName evidence="2">Uncharacterized protein</fullName>
    </submittedName>
</protein>
<evidence type="ECO:0000313" key="1">
    <source>
        <dbReference type="Proteomes" id="UP000887575"/>
    </source>
</evidence>
<dbReference type="GO" id="GO:1902884">
    <property type="term" value="P:positive regulation of response to oxidative stress"/>
    <property type="evidence" value="ECO:0007669"/>
    <property type="project" value="InterPro"/>
</dbReference>
<dbReference type="WBParaSite" id="MBELARI_LOCUS7887">
    <property type="protein sequence ID" value="MBELARI_LOCUS7887"/>
    <property type="gene ID" value="MBELARI_LOCUS7887"/>
</dbReference>